<organism evidence="1 2">
    <name type="scientific">Acinetobacter bohemicus</name>
    <dbReference type="NCBI Taxonomy" id="1435036"/>
    <lineage>
        <taxon>Bacteria</taxon>
        <taxon>Pseudomonadati</taxon>
        <taxon>Pseudomonadota</taxon>
        <taxon>Gammaproteobacteria</taxon>
        <taxon>Moraxellales</taxon>
        <taxon>Moraxellaceae</taxon>
        <taxon>Acinetobacter</taxon>
    </lineage>
</organism>
<sequence>MSYKEKLLAQKIQLLELALKANLEKPCLNNACLVAKARVDLFEFMRGGK</sequence>
<evidence type="ECO:0000313" key="2">
    <source>
        <dbReference type="Proteomes" id="UP000182827"/>
    </source>
</evidence>
<dbReference type="AlphaFoldDB" id="A0A1I6WDB8"/>
<name>A0A1I6WDB8_9GAMM</name>
<keyword evidence="2" id="KW-1185">Reference proteome</keyword>
<proteinExistence type="predicted"/>
<accession>A0A1I6WDB8</accession>
<dbReference type="RefSeq" id="WP_170261140.1">
    <property type="nucleotide sequence ID" value="NZ_FOZU01000055.1"/>
</dbReference>
<gene>
    <name evidence="1" type="ORF">SAMN05444586_105513</name>
</gene>
<reference evidence="2" key="1">
    <citation type="submission" date="2016-10" db="EMBL/GenBank/DDBJ databases">
        <authorList>
            <person name="Varghese N."/>
            <person name="Submissions S."/>
        </authorList>
    </citation>
    <scope>NUCLEOTIDE SEQUENCE [LARGE SCALE GENOMIC DNA]</scope>
    <source>
        <strain evidence="2">ANC 5076</strain>
    </source>
</reference>
<dbReference type="EMBL" id="FOZU01000055">
    <property type="protein sequence ID" value="SFT23942.1"/>
    <property type="molecule type" value="Genomic_DNA"/>
</dbReference>
<dbReference type="Proteomes" id="UP000182827">
    <property type="component" value="Unassembled WGS sequence"/>
</dbReference>
<protein>
    <submittedName>
        <fullName evidence="1">Uncharacterized protein</fullName>
    </submittedName>
</protein>
<evidence type="ECO:0000313" key="1">
    <source>
        <dbReference type="EMBL" id="SFT23942.1"/>
    </source>
</evidence>